<dbReference type="GO" id="GO:0009279">
    <property type="term" value="C:cell outer membrane"/>
    <property type="evidence" value="ECO:0007669"/>
    <property type="project" value="UniProtKB-SubCell"/>
</dbReference>
<dbReference type="Pfam" id="PF14905">
    <property type="entry name" value="OMP_b-brl_3"/>
    <property type="match status" value="1"/>
</dbReference>
<dbReference type="InterPro" id="IPR012910">
    <property type="entry name" value="Plug_dom"/>
</dbReference>
<dbReference type="PANTHER" id="PTHR40980:SF4">
    <property type="entry name" value="TONB-DEPENDENT RECEPTOR-LIKE BETA-BARREL DOMAIN-CONTAINING PROTEIN"/>
    <property type="match status" value="1"/>
</dbReference>
<feature type="domain" description="TonB-dependent receptor plug" evidence="5">
    <location>
        <begin position="68"/>
        <end position="143"/>
    </location>
</feature>
<comment type="subcellular location">
    <subcellularLocation>
        <location evidence="1">Cell outer membrane</location>
    </subcellularLocation>
</comment>
<dbReference type="PANTHER" id="PTHR40980">
    <property type="entry name" value="PLUG DOMAIN-CONTAINING PROTEIN"/>
    <property type="match status" value="1"/>
</dbReference>
<keyword evidence="3" id="KW-0998">Cell outer membrane</keyword>
<dbReference type="Pfam" id="PF07715">
    <property type="entry name" value="Plug"/>
    <property type="match status" value="1"/>
</dbReference>
<evidence type="ECO:0000313" key="8">
    <source>
        <dbReference type="Proteomes" id="UP000017837"/>
    </source>
</evidence>
<dbReference type="InterPro" id="IPR036942">
    <property type="entry name" value="Beta-barrel_TonB_sf"/>
</dbReference>
<accession>V4R5I5</accession>
<dbReference type="Gene3D" id="2.40.170.20">
    <property type="entry name" value="TonB-dependent receptor, beta-barrel domain"/>
    <property type="match status" value="1"/>
</dbReference>
<feature type="domain" description="Outer membrane protein beta-barrel" evidence="6">
    <location>
        <begin position="308"/>
        <end position="701"/>
    </location>
</feature>
<evidence type="ECO:0000256" key="1">
    <source>
        <dbReference type="ARBA" id="ARBA00004442"/>
    </source>
</evidence>
<dbReference type="PATRIC" id="fig|1121022.4.peg.3686"/>
<evidence type="ECO:0000259" key="6">
    <source>
        <dbReference type="Pfam" id="PF14905"/>
    </source>
</evidence>
<dbReference type="EMBL" id="AWGB01000050">
    <property type="protein sequence ID" value="ESQ86733.1"/>
    <property type="molecule type" value="Genomic_DNA"/>
</dbReference>
<dbReference type="SUPFAM" id="SSF56935">
    <property type="entry name" value="Porins"/>
    <property type="match status" value="1"/>
</dbReference>
<dbReference type="eggNOG" id="COG4771">
    <property type="taxonomic scope" value="Bacteria"/>
</dbReference>
<evidence type="ECO:0008006" key="9">
    <source>
        <dbReference type="Google" id="ProtNLM"/>
    </source>
</evidence>
<organism evidence="7 8">
    <name type="scientific">Asticcacaulis benevestitus DSM 16100 = ATCC BAA-896</name>
    <dbReference type="NCBI Taxonomy" id="1121022"/>
    <lineage>
        <taxon>Bacteria</taxon>
        <taxon>Pseudomonadati</taxon>
        <taxon>Pseudomonadota</taxon>
        <taxon>Alphaproteobacteria</taxon>
        <taxon>Caulobacterales</taxon>
        <taxon>Caulobacteraceae</taxon>
        <taxon>Asticcacaulis</taxon>
    </lineage>
</organism>
<evidence type="ECO:0000256" key="2">
    <source>
        <dbReference type="ARBA" id="ARBA00023136"/>
    </source>
</evidence>
<dbReference type="InterPro" id="IPR037066">
    <property type="entry name" value="Plug_dom_sf"/>
</dbReference>
<sequence length="704" mass="77380">MRLNTALLVTTTLICGTNAALAQEGPLSEAAIDTPDQTTVIVKGKKKDVVKKLDKTIYNTANNPTADSGTAQDVLQSTPNVSVSAGGDISVQGNKNVTVLVNGKPSTAMMGESRAVTLQTMSGSDIASVEVITNPSAAYSANGGAIVNIVLKKDRKPGAHGSIRGNMSDQGLWNITAAGDYTRNKLSLHATAGIRRDGSLKFRQSDLHWTDPLTGVFGENIQSSEVFIRRTTWNASIGTDYDLSETDTLSASASYNFRRSRPYFDEFHADYDAGDLTDIYHRISNGPNQQSDDSFGLSYSHQKDDIVLKAGAQHSDTDILVDKSAGNVYIYPVQPTAYDRIANRNGLHMDQANFDYARPLGTTGQVSFGLFYEKTRNDIDNYFASIDPVTGAETVDSNITHRYSVIETLKAGYVTGQMTWAEKWDALFGARLESNSTRLDAKNQSPIPDGDYLALNPSLHLKYTFSSKKYLKLSYSQSQQRPDPRDMNPYVTYWDAQNVFIGNPNLKPQDLKAIELVYETDRDRLSRNFGLFYRTSRDTVIDVRSVTADGAFLNSKANSGSGLSTGVDASLAWDVSDAFHLSADGSAYFVRLEALDLDGLSRQSGTSYSANLSLNYSKGKDVLAFDAHLQGPGLTAQGTYSATNTLNLTWKHHLTKRLDLNMNIRDLLDGSKQSYTNRTSTYYQRGYDHFDVHRVFIGFVYKSS</sequence>
<evidence type="ECO:0000256" key="3">
    <source>
        <dbReference type="ARBA" id="ARBA00023237"/>
    </source>
</evidence>
<dbReference type="InterPro" id="IPR041700">
    <property type="entry name" value="OMP_b-brl_3"/>
</dbReference>
<comment type="caution">
    <text evidence="7">The sequence shown here is derived from an EMBL/GenBank/DDBJ whole genome shotgun (WGS) entry which is preliminary data.</text>
</comment>
<reference evidence="7 8" key="1">
    <citation type="journal article" date="2014" name="Nature">
        <title>Sequential evolution of bacterial morphology by co-option of a developmental regulator.</title>
        <authorList>
            <person name="Jiang C."/>
            <person name="Brown P.J."/>
            <person name="Ducret A."/>
            <person name="Brun Y.V."/>
        </authorList>
    </citation>
    <scope>NUCLEOTIDE SEQUENCE [LARGE SCALE GENOMIC DNA]</scope>
    <source>
        <strain evidence="7 8">DSM 16100</strain>
    </source>
</reference>
<keyword evidence="4" id="KW-0732">Signal</keyword>
<evidence type="ECO:0000313" key="7">
    <source>
        <dbReference type="EMBL" id="ESQ86733.1"/>
    </source>
</evidence>
<feature type="chain" id="PRO_5004728359" description="Outer membrane protein beta-barrel domain-containing protein" evidence="4">
    <location>
        <begin position="23"/>
        <end position="704"/>
    </location>
</feature>
<dbReference type="AlphaFoldDB" id="V4R5I5"/>
<dbReference type="Proteomes" id="UP000017837">
    <property type="component" value="Unassembled WGS sequence"/>
</dbReference>
<keyword evidence="2" id="KW-0472">Membrane</keyword>
<proteinExistence type="predicted"/>
<evidence type="ECO:0000259" key="5">
    <source>
        <dbReference type="Pfam" id="PF07715"/>
    </source>
</evidence>
<feature type="signal peptide" evidence="4">
    <location>
        <begin position="1"/>
        <end position="22"/>
    </location>
</feature>
<dbReference type="STRING" id="1121022.GCA_000376105_04307"/>
<gene>
    <name evidence="7" type="ORF">ABENE_18035</name>
</gene>
<name>V4R5I5_9CAUL</name>
<dbReference type="RefSeq" id="WP_023447405.1">
    <property type="nucleotide sequence ID" value="NZ_AQWM01000054.1"/>
</dbReference>
<keyword evidence="8" id="KW-1185">Reference proteome</keyword>
<protein>
    <recommendedName>
        <fullName evidence="9">Outer membrane protein beta-barrel domain-containing protein</fullName>
    </recommendedName>
</protein>
<evidence type="ECO:0000256" key="4">
    <source>
        <dbReference type="SAM" id="SignalP"/>
    </source>
</evidence>
<dbReference type="Gene3D" id="2.170.130.10">
    <property type="entry name" value="TonB-dependent receptor, plug domain"/>
    <property type="match status" value="1"/>
</dbReference>